<evidence type="ECO:0000256" key="1">
    <source>
        <dbReference type="ARBA" id="ARBA00022801"/>
    </source>
</evidence>
<protein>
    <submittedName>
        <fullName evidence="3">Alpha/beta-hydrolase</fullName>
    </submittedName>
</protein>
<dbReference type="PANTHER" id="PTHR43798:SF31">
    <property type="entry name" value="AB HYDROLASE SUPERFAMILY PROTEIN YCLE"/>
    <property type="match status" value="1"/>
</dbReference>
<evidence type="ECO:0000259" key="2">
    <source>
        <dbReference type="Pfam" id="PF12697"/>
    </source>
</evidence>
<dbReference type="PRINTS" id="PR00412">
    <property type="entry name" value="EPOXHYDRLASE"/>
</dbReference>
<dbReference type="EMBL" id="MU004192">
    <property type="protein sequence ID" value="KAF2493670.1"/>
    <property type="molecule type" value="Genomic_DNA"/>
</dbReference>
<dbReference type="InterPro" id="IPR000639">
    <property type="entry name" value="Epox_hydrolase-like"/>
</dbReference>
<dbReference type="InterPro" id="IPR029058">
    <property type="entry name" value="AB_hydrolase_fold"/>
</dbReference>
<keyword evidence="4" id="KW-1185">Reference proteome</keyword>
<accession>A0A6A6QNV4</accession>
<feature type="domain" description="AB hydrolase-1" evidence="2">
    <location>
        <begin position="32"/>
        <end position="285"/>
    </location>
</feature>
<dbReference type="GO" id="GO:0016020">
    <property type="term" value="C:membrane"/>
    <property type="evidence" value="ECO:0007669"/>
    <property type="project" value="TreeGrafter"/>
</dbReference>
<dbReference type="PRINTS" id="PR00111">
    <property type="entry name" value="ABHYDROLASE"/>
</dbReference>
<sequence>MSSEEFPIPISPSITLHTLLSAPSQSSDRPALLLLHFWGGSNRIYQPSISLLQARYPIIAPSLRGWGTSSAPADATAYRITDYAADIVALLLHLQMEHPTLLANGIVIAGHSMGGKLAQVLLSYKEVAPLVRGLVLIAPAPAGRFALPDDMREQQIHAYDSIESASFVVENVLLGKAESVSKAAKKELAEGMVAGSPGARAAWPEYGMAEDYERAVVESVEQYQRGRGQLKVLVIVGELDRVEEPGNVESRVAVALRNTGADVKMDRMTGVGHLVPLEAPETMASAITAFVESF</sequence>
<keyword evidence="1 3" id="KW-0378">Hydrolase</keyword>
<proteinExistence type="predicted"/>
<dbReference type="Pfam" id="PF12697">
    <property type="entry name" value="Abhydrolase_6"/>
    <property type="match status" value="1"/>
</dbReference>
<dbReference type="GO" id="GO:0016787">
    <property type="term" value="F:hydrolase activity"/>
    <property type="evidence" value="ECO:0007669"/>
    <property type="project" value="UniProtKB-KW"/>
</dbReference>
<dbReference type="SUPFAM" id="SSF53474">
    <property type="entry name" value="alpha/beta-Hydrolases"/>
    <property type="match status" value="1"/>
</dbReference>
<gene>
    <name evidence="3" type="ORF">BU16DRAFT_528905</name>
</gene>
<name>A0A6A6QNV4_9PEZI</name>
<dbReference type="InterPro" id="IPR000073">
    <property type="entry name" value="AB_hydrolase_1"/>
</dbReference>
<dbReference type="OrthoDB" id="2498029at2759"/>
<reference evidence="3" key="1">
    <citation type="journal article" date="2020" name="Stud. Mycol.">
        <title>101 Dothideomycetes genomes: a test case for predicting lifestyles and emergence of pathogens.</title>
        <authorList>
            <person name="Haridas S."/>
            <person name="Albert R."/>
            <person name="Binder M."/>
            <person name="Bloem J."/>
            <person name="Labutti K."/>
            <person name="Salamov A."/>
            <person name="Andreopoulos B."/>
            <person name="Baker S."/>
            <person name="Barry K."/>
            <person name="Bills G."/>
            <person name="Bluhm B."/>
            <person name="Cannon C."/>
            <person name="Castanera R."/>
            <person name="Culley D."/>
            <person name="Daum C."/>
            <person name="Ezra D."/>
            <person name="Gonzalez J."/>
            <person name="Henrissat B."/>
            <person name="Kuo A."/>
            <person name="Liang C."/>
            <person name="Lipzen A."/>
            <person name="Lutzoni F."/>
            <person name="Magnuson J."/>
            <person name="Mondo S."/>
            <person name="Nolan M."/>
            <person name="Ohm R."/>
            <person name="Pangilinan J."/>
            <person name="Park H.-J."/>
            <person name="Ramirez L."/>
            <person name="Alfaro M."/>
            <person name="Sun H."/>
            <person name="Tritt A."/>
            <person name="Yoshinaga Y."/>
            <person name="Zwiers L.-H."/>
            <person name="Turgeon B."/>
            <person name="Goodwin S."/>
            <person name="Spatafora J."/>
            <person name="Crous P."/>
            <person name="Grigoriev I."/>
        </authorList>
    </citation>
    <scope>NUCLEOTIDE SEQUENCE</scope>
    <source>
        <strain evidence="3">CBS 269.34</strain>
    </source>
</reference>
<evidence type="ECO:0000313" key="3">
    <source>
        <dbReference type="EMBL" id="KAF2493670.1"/>
    </source>
</evidence>
<dbReference type="Gene3D" id="3.40.50.1820">
    <property type="entry name" value="alpha/beta hydrolase"/>
    <property type="match status" value="1"/>
</dbReference>
<dbReference type="Proteomes" id="UP000799750">
    <property type="component" value="Unassembled WGS sequence"/>
</dbReference>
<organism evidence="3 4">
    <name type="scientific">Lophium mytilinum</name>
    <dbReference type="NCBI Taxonomy" id="390894"/>
    <lineage>
        <taxon>Eukaryota</taxon>
        <taxon>Fungi</taxon>
        <taxon>Dikarya</taxon>
        <taxon>Ascomycota</taxon>
        <taxon>Pezizomycotina</taxon>
        <taxon>Dothideomycetes</taxon>
        <taxon>Pleosporomycetidae</taxon>
        <taxon>Mytilinidiales</taxon>
        <taxon>Mytilinidiaceae</taxon>
        <taxon>Lophium</taxon>
    </lineage>
</organism>
<evidence type="ECO:0000313" key="4">
    <source>
        <dbReference type="Proteomes" id="UP000799750"/>
    </source>
</evidence>
<dbReference type="InterPro" id="IPR050266">
    <property type="entry name" value="AB_hydrolase_sf"/>
</dbReference>
<dbReference type="AlphaFoldDB" id="A0A6A6QNV4"/>
<dbReference type="PANTHER" id="PTHR43798">
    <property type="entry name" value="MONOACYLGLYCEROL LIPASE"/>
    <property type="match status" value="1"/>
</dbReference>